<sequence length="212" mass="24138">MCPVIWTFACGHVLQGTGPERFPPRTTSLTSPHACPACQLSAIPATDQLKEELAREFDNHKQTLSFLEKELDLHRDQVKNVNVDNKEMNAYLDRIGPFLMWSWAKMVADFHVKMWTHPRVEVFRDCLRSTMMQDIQSVIMAVDAMAKANILEHKHGSTKLDDEDIIILGRKLPNILAQHESNPEVGLDEREKELIEAWKTVLALIKKADVGV</sequence>
<proteinExistence type="predicted"/>
<organism evidence="2 3">
    <name type="scientific">Mollisia scopiformis</name>
    <name type="common">Conifer needle endophyte fungus</name>
    <name type="synonym">Phialocephala scopiformis</name>
    <dbReference type="NCBI Taxonomy" id="149040"/>
    <lineage>
        <taxon>Eukaryota</taxon>
        <taxon>Fungi</taxon>
        <taxon>Dikarya</taxon>
        <taxon>Ascomycota</taxon>
        <taxon>Pezizomycotina</taxon>
        <taxon>Leotiomycetes</taxon>
        <taxon>Helotiales</taxon>
        <taxon>Mollisiaceae</taxon>
        <taxon>Mollisia</taxon>
    </lineage>
</organism>
<keyword evidence="3" id="KW-1185">Reference proteome</keyword>
<dbReference type="GeneID" id="28831249"/>
<gene>
    <name evidence="2" type="ORF">LY89DRAFT_760850</name>
</gene>
<feature type="coiled-coil region" evidence="1">
    <location>
        <begin position="50"/>
        <end position="84"/>
    </location>
</feature>
<dbReference type="InParanoid" id="A0A132BEC5"/>
<dbReference type="AlphaFoldDB" id="A0A132BEC5"/>
<dbReference type="RefSeq" id="XP_018064382.1">
    <property type="nucleotide sequence ID" value="XM_018221523.1"/>
</dbReference>
<name>A0A132BEC5_MOLSC</name>
<dbReference type="KEGG" id="psco:LY89DRAFT_760850"/>
<evidence type="ECO:0000313" key="2">
    <source>
        <dbReference type="EMBL" id="KUJ10027.1"/>
    </source>
</evidence>
<dbReference type="Proteomes" id="UP000070700">
    <property type="component" value="Unassembled WGS sequence"/>
</dbReference>
<evidence type="ECO:0000256" key="1">
    <source>
        <dbReference type="SAM" id="Coils"/>
    </source>
</evidence>
<keyword evidence="1" id="KW-0175">Coiled coil</keyword>
<reference evidence="2 3" key="1">
    <citation type="submission" date="2015-10" db="EMBL/GenBank/DDBJ databases">
        <title>Full genome of DAOMC 229536 Phialocephala scopiformis, a fungal endophyte of spruce producing the potent anti-insectan compound rugulosin.</title>
        <authorList>
            <consortium name="DOE Joint Genome Institute"/>
            <person name="Walker A.K."/>
            <person name="Frasz S.L."/>
            <person name="Seifert K.A."/>
            <person name="Miller J.D."/>
            <person name="Mondo S.J."/>
            <person name="Labutti K."/>
            <person name="Lipzen A."/>
            <person name="Dockter R."/>
            <person name="Kennedy M."/>
            <person name="Grigoriev I.V."/>
            <person name="Spatafora J.W."/>
        </authorList>
    </citation>
    <scope>NUCLEOTIDE SEQUENCE [LARGE SCALE GENOMIC DNA]</scope>
    <source>
        <strain evidence="2 3">CBS 120377</strain>
    </source>
</reference>
<evidence type="ECO:0000313" key="3">
    <source>
        <dbReference type="Proteomes" id="UP000070700"/>
    </source>
</evidence>
<protein>
    <submittedName>
        <fullName evidence="2">Uncharacterized protein</fullName>
    </submittedName>
</protein>
<dbReference type="EMBL" id="KQ947430">
    <property type="protein sequence ID" value="KUJ10027.1"/>
    <property type="molecule type" value="Genomic_DNA"/>
</dbReference>
<accession>A0A132BEC5</accession>